<evidence type="ECO:0000256" key="1">
    <source>
        <dbReference type="SAM" id="MobiDB-lite"/>
    </source>
</evidence>
<evidence type="ECO:0000313" key="3">
    <source>
        <dbReference type="Proteomes" id="UP001266305"/>
    </source>
</evidence>
<organism evidence="2 3">
    <name type="scientific">Saguinus oedipus</name>
    <name type="common">Cotton-top tamarin</name>
    <name type="synonym">Oedipomidas oedipus</name>
    <dbReference type="NCBI Taxonomy" id="9490"/>
    <lineage>
        <taxon>Eukaryota</taxon>
        <taxon>Metazoa</taxon>
        <taxon>Chordata</taxon>
        <taxon>Craniata</taxon>
        <taxon>Vertebrata</taxon>
        <taxon>Euteleostomi</taxon>
        <taxon>Mammalia</taxon>
        <taxon>Eutheria</taxon>
        <taxon>Euarchontoglires</taxon>
        <taxon>Primates</taxon>
        <taxon>Haplorrhini</taxon>
        <taxon>Platyrrhini</taxon>
        <taxon>Cebidae</taxon>
        <taxon>Callitrichinae</taxon>
        <taxon>Saguinus</taxon>
    </lineage>
</organism>
<evidence type="ECO:0000313" key="2">
    <source>
        <dbReference type="EMBL" id="KAK2091655.1"/>
    </source>
</evidence>
<protein>
    <submittedName>
        <fullName evidence="2">Protein dennd6a</fullName>
    </submittedName>
</protein>
<feature type="region of interest" description="Disordered" evidence="1">
    <location>
        <begin position="81"/>
        <end position="115"/>
    </location>
</feature>
<comment type="caution">
    <text evidence="2">The sequence shown here is derived from an EMBL/GenBank/DDBJ whole genome shotgun (WGS) entry which is preliminary data.</text>
</comment>
<name>A0ABQ9U3K8_SAGOE</name>
<feature type="region of interest" description="Disordered" evidence="1">
    <location>
        <begin position="28"/>
        <end position="49"/>
    </location>
</feature>
<dbReference type="Proteomes" id="UP001266305">
    <property type="component" value="Unassembled WGS sequence"/>
</dbReference>
<reference evidence="2 3" key="1">
    <citation type="submission" date="2023-05" db="EMBL/GenBank/DDBJ databases">
        <title>B98-5 Cell Line De Novo Hybrid Assembly: An Optical Mapping Approach.</title>
        <authorList>
            <person name="Kananen K."/>
            <person name="Auerbach J.A."/>
            <person name="Kautto E."/>
            <person name="Blachly J.S."/>
        </authorList>
    </citation>
    <scope>NUCLEOTIDE SEQUENCE [LARGE SCALE GENOMIC DNA]</scope>
    <source>
        <strain evidence="2">B95-8</strain>
        <tissue evidence="2">Cell line</tissue>
    </source>
</reference>
<accession>A0ABQ9U3K8</accession>
<sequence>MALRGPVGLGPGSRRRLDEAVAAAEGREAPALVAAGGAPEDDEEDDGRGRGLLRWDGFSAWLHCVCVVGFDLELGQAVEPCVRAPPPRRGGSSKALGSLAGLDPSPLRRSAGLRS</sequence>
<feature type="region of interest" description="Disordered" evidence="1">
    <location>
        <begin position="1"/>
        <end position="20"/>
    </location>
</feature>
<proteinExistence type="predicted"/>
<feature type="compositionally biased region" description="Low complexity" evidence="1">
    <location>
        <begin position="28"/>
        <end position="38"/>
    </location>
</feature>
<dbReference type="EMBL" id="JASSZA010000016">
    <property type="protein sequence ID" value="KAK2091655.1"/>
    <property type="molecule type" value="Genomic_DNA"/>
</dbReference>
<gene>
    <name evidence="2" type="primary">DENND6A_1</name>
    <name evidence="2" type="ORF">P7K49_030939</name>
</gene>
<keyword evidence="3" id="KW-1185">Reference proteome</keyword>
<feature type="compositionally biased region" description="Low complexity" evidence="1">
    <location>
        <begin position="90"/>
        <end position="102"/>
    </location>
</feature>